<name>A0A1T0A406_9GAMM</name>
<organism evidence="3 5">
    <name type="scientific">Moraxella caviae</name>
    <dbReference type="NCBI Taxonomy" id="34060"/>
    <lineage>
        <taxon>Bacteria</taxon>
        <taxon>Pseudomonadati</taxon>
        <taxon>Pseudomonadota</taxon>
        <taxon>Gammaproteobacteria</taxon>
        <taxon>Moraxellales</taxon>
        <taxon>Moraxellaceae</taxon>
        <taxon>Moraxella</taxon>
    </lineage>
</organism>
<evidence type="ECO:0000256" key="1">
    <source>
        <dbReference type="ARBA" id="ARBA00023186"/>
    </source>
</evidence>
<dbReference type="PRINTS" id="PR00625">
    <property type="entry name" value="JDOMAIN"/>
</dbReference>
<accession>A0A1T0A406</accession>
<evidence type="ECO:0000313" key="5">
    <source>
        <dbReference type="Proteomes" id="UP000190435"/>
    </source>
</evidence>
<dbReference type="AlphaFoldDB" id="A0A1T0A406"/>
<dbReference type="PROSITE" id="PS50076">
    <property type="entry name" value="DNAJ_2"/>
    <property type="match status" value="1"/>
</dbReference>
<dbReference type="RefSeq" id="WP_078276329.1">
    <property type="nucleotide sequence ID" value="NZ_CAACXO010000064.1"/>
</dbReference>
<dbReference type="InterPro" id="IPR001623">
    <property type="entry name" value="DnaJ_domain"/>
</dbReference>
<dbReference type="SMART" id="SM00271">
    <property type="entry name" value="DnaJ"/>
    <property type="match status" value="1"/>
</dbReference>
<proteinExistence type="predicted"/>
<keyword evidence="5" id="KW-1185">Reference proteome</keyword>
<dbReference type="SUPFAM" id="SSF46565">
    <property type="entry name" value="Chaperone J-domain"/>
    <property type="match status" value="1"/>
</dbReference>
<dbReference type="PANTHER" id="PTHR24074">
    <property type="entry name" value="CO-CHAPERONE PROTEIN DJLA"/>
    <property type="match status" value="1"/>
</dbReference>
<dbReference type="STRING" id="34060.B0181_04685"/>
<dbReference type="EMBL" id="MUXU01000032">
    <property type="protein sequence ID" value="OOR90434.1"/>
    <property type="molecule type" value="Genomic_DNA"/>
</dbReference>
<dbReference type="EMBL" id="UGQE01000001">
    <property type="protein sequence ID" value="STZ10497.1"/>
    <property type="molecule type" value="Genomic_DNA"/>
</dbReference>
<dbReference type="Gene3D" id="1.10.287.110">
    <property type="entry name" value="DnaJ domain"/>
    <property type="match status" value="1"/>
</dbReference>
<dbReference type="Proteomes" id="UP000190435">
    <property type="component" value="Unassembled WGS sequence"/>
</dbReference>
<dbReference type="Pfam" id="PF00226">
    <property type="entry name" value="DnaJ"/>
    <property type="match status" value="1"/>
</dbReference>
<evidence type="ECO:0000259" key="2">
    <source>
        <dbReference type="PROSITE" id="PS50076"/>
    </source>
</evidence>
<dbReference type="OrthoDB" id="9779889at2"/>
<sequence length="239" mass="26983">MTQTYYQLLGVRKNATLAEIKKAHRAIMAAHHPDRRTHDGVCSDGERASDEYIAQINAAYEMLKNPVKRAEYDKTLGFKGVLQGEFGARFEADFEQFGRTVGKQVKQNLAQFRETVQRKVFDKFSFERAQTQTQNQAQAHAKSDDENVHITLMVDVWQVALREKLTITTPYRTLTIALPALVDEPFVVLGAGKPLNDGSWSDLYITLSIKPLVVDGLNDAQKHAFAVLKNAFNEQNNQN</sequence>
<dbReference type="Gene3D" id="2.60.260.20">
    <property type="entry name" value="Urease metallochaperone UreE, N-terminal domain"/>
    <property type="match status" value="1"/>
</dbReference>
<reference evidence="3 5" key="1">
    <citation type="submission" date="2017-02" db="EMBL/GenBank/DDBJ databases">
        <title>Draft genome sequence of Moraxella caviae CCUG 355 type strain.</title>
        <authorList>
            <person name="Engstrom-Jakobsson H."/>
            <person name="Salva-Serra F."/>
            <person name="Thorell K."/>
            <person name="Gonzales-Siles L."/>
            <person name="Karlsson R."/>
            <person name="Boulund F."/>
            <person name="Engstrand L."/>
            <person name="Moore E."/>
        </authorList>
    </citation>
    <scope>NUCLEOTIDE SEQUENCE [LARGE SCALE GENOMIC DNA]</scope>
    <source>
        <strain evidence="3 5">CCUG 355</strain>
    </source>
</reference>
<keyword evidence="1" id="KW-0143">Chaperone</keyword>
<evidence type="ECO:0000313" key="6">
    <source>
        <dbReference type="Proteomes" id="UP000255279"/>
    </source>
</evidence>
<feature type="domain" description="J" evidence="2">
    <location>
        <begin position="4"/>
        <end position="76"/>
    </location>
</feature>
<dbReference type="Proteomes" id="UP000255279">
    <property type="component" value="Unassembled WGS sequence"/>
</dbReference>
<protein>
    <submittedName>
        <fullName evidence="4">Chaperone protein DnaJ</fullName>
    </submittedName>
</protein>
<evidence type="ECO:0000313" key="4">
    <source>
        <dbReference type="EMBL" id="STZ10497.1"/>
    </source>
</evidence>
<reference evidence="4 6" key="2">
    <citation type="submission" date="2018-06" db="EMBL/GenBank/DDBJ databases">
        <authorList>
            <consortium name="Pathogen Informatics"/>
            <person name="Doyle S."/>
        </authorList>
    </citation>
    <scope>NUCLEOTIDE SEQUENCE [LARGE SCALE GENOMIC DNA]</scope>
    <source>
        <strain evidence="4 6">NCTC10293</strain>
    </source>
</reference>
<gene>
    <name evidence="4" type="primary">dnaJ_2</name>
    <name evidence="3" type="ORF">B0181_04685</name>
    <name evidence="4" type="ORF">NCTC10293_00832</name>
</gene>
<dbReference type="InterPro" id="IPR050817">
    <property type="entry name" value="DjlA_DnaK_co-chaperone"/>
</dbReference>
<dbReference type="CDD" id="cd06257">
    <property type="entry name" value="DnaJ"/>
    <property type="match status" value="1"/>
</dbReference>
<dbReference type="InterPro" id="IPR036869">
    <property type="entry name" value="J_dom_sf"/>
</dbReference>
<evidence type="ECO:0000313" key="3">
    <source>
        <dbReference type="EMBL" id="OOR90434.1"/>
    </source>
</evidence>